<gene>
    <name evidence="1" type="ORF">MKW98_000860</name>
</gene>
<dbReference type="EMBL" id="JAJJMB010011819">
    <property type="protein sequence ID" value="KAI3898747.1"/>
    <property type="molecule type" value="Genomic_DNA"/>
</dbReference>
<keyword evidence="2" id="KW-1185">Reference proteome</keyword>
<sequence length="197" mass="22326">MRINRLHSKLVFRRKLGVREMHQSKRLAIPNGCAHATQSNCLTLLAQIIRGIQAFRAIDIMVDASMEPTESTVQPLNSTYIQTSVANEDFTSDGSDEFCGLSDDEEDVGTDRIENQKDNSRLSVRHYLGKMDIECSSCGALHWIDERTNKSSKKNPIFSRCFRKGKVILPALLEPPQELMDLLEGDVAESRFFRDHI</sequence>
<evidence type="ECO:0000313" key="2">
    <source>
        <dbReference type="Proteomes" id="UP001202328"/>
    </source>
</evidence>
<accession>A0AAD4XDN5</accession>
<proteinExistence type="predicted"/>
<protein>
    <submittedName>
        <fullName evidence="1">Uncharacterized protein</fullName>
    </submittedName>
</protein>
<dbReference type="AlphaFoldDB" id="A0AAD4XDN5"/>
<reference evidence="1" key="1">
    <citation type="submission" date="2022-04" db="EMBL/GenBank/DDBJ databases">
        <title>A functionally conserved STORR gene fusion in Papaver species that diverged 16.8 million years ago.</title>
        <authorList>
            <person name="Catania T."/>
        </authorList>
    </citation>
    <scope>NUCLEOTIDE SEQUENCE</scope>
    <source>
        <strain evidence="1">S-188037</strain>
    </source>
</reference>
<organism evidence="1 2">
    <name type="scientific">Papaver atlanticum</name>
    <dbReference type="NCBI Taxonomy" id="357466"/>
    <lineage>
        <taxon>Eukaryota</taxon>
        <taxon>Viridiplantae</taxon>
        <taxon>Streptophyta</taxon>
        <taxon>Embryophyta</taxon>
        <taxon>Tracheophyta</taxon>
        <taxon>Spermatophyta</taxon>
        <taxon>Magnoliopsida</taxon>
        <taxon>Ranunculales</taxon>
        <taxon>Papaveraceae</taxon>
        <taxon>Papaveroideae</taxon>
        <taxon>Papaver</taxon>
    </lineage>
</organism>
<comment type="caution">
    <text evidence="1">The sequence shown here is derived from an EMBL/GenBank/DDBJ whole genome shotgun (WGS) entry which is preliminary data.</text>
</comment>
<dbReference type="Proteomes" id="UP001202328">
    <property type="component" value="Unassembled WGS sequence"/>
</dbReference>
<evidence type="ECO:0000313" key="1">
    <source>
        <dbReference type="EMBL" id="KAI3898747.1"/>
    </source>
</evidence>
<name>A0AAD4XDN5_9MAGN</name>